<evidence type="ECO:0000256" key="2">
    <source>
        <dbReference type="ARBA" id="ARBA00002631"/>
    </source>
</evidence>
<feature type="active site" description="Proton acceptor" evidence="9">
    <location>
        <position position="71"/>
    </location>
</feature>
<evidence type="ECO:0000313" key="11">
    <source>
        <dbReference type="EMBL" id="MFD0897514.1"/>
    </source>
</evidence>
<comment type="caution">
    <text evidence="11">The sequence shown here is derived from an EMBL/GenBank/DDBJ whole genome shotgun (WGS) entry which is preliminary data.</text>
</comment>
<dbReference type="PANTHER" id="PTHR11264:SF0">
    <property type="entry name" value="URACIL-DNA GLYCOSYLASE"/>
    <property type="match status" value="1"/>
</dbReference>
<dbReference type="RefSeq" id="WP_137638751.1">
    <property type="nucleotide sequence ID" value="NZ_BJDN01000037.1"/>
</dbReference>
<keyword evidence="12" id="KW-1185">Reference proteome</keyword>
<dbReference type="InterPro" id="IPR036895">
    <property type="entry name" value="Uracil-DNA_glycosylase-like_sf"/>
</dbReference>
<dbReference type="PANTHER" id="PTHR11264">
    <property type="entry name" value="URACIL-DNA GLYCOSYLASE"/>
    <property type="match status" value="1"/>
</dbReference>
<keyword evidence="7 11" id="KW-0378">Hydrolase</keyword>
<dbReference type="Proteomes" id="UP001597104">
    <property type="component" value="Unassembled WGS sequence"/>
</dbReference>
<keyword evidence="6" id="KW-0227">DNA damage</keyword>
<dbReference type="CDD" id="cd10027">
    <property type="entry name" value="UDG-F1-like"/>
    <property type="match status" value="1"/>
</dbReference>
<protein>
    <recommendedName>
        <fullName evidence="5">Uracil-DNA glycosylase</fullName>
        <ecNumber evidence="4">3.2.2.27</ecNumber>
    </recommendedName>
</protein>
<sequence>MTDEIFPNGWDQPLKQIATAHQWQDLIALKQAADQYYCDYGDLLTPSRTNLYRALELTAFTEVKVVLLGQDPYPSGDKATGLAFSVGQTTHWRRDSLAAIADLLASDGYGELTSGDLSPWAQQGVLLLNLRLTHRNTAAGHTKTVDRTLNWPLLTRLMIRALNERTAPVAFILWGKDAITMEKYIHASQHLLVRASHPSQMSRRRTLFKGKVSAFDRSQSFQQVNAWLQHMDQPLIDWTGSMAK</sequence>
<comment type="catalytic activity">
    <reaction evidence="1">
        <text>Hydrolyzes single-stranded DNA or mismatched double-stranded DNA and polynucleotides, releasing free uracil.</text>
        <dbReference type="EC" id="3.2.2.27"/>
    </reaction>
</comment>
<dbReference type="GO" id="GO:0004844">
    <property type="term" value="F:uracil DNA N-glycosylase activity"/>
    <property type="evidence" value="ECO:0007669"/>
    <property type="project" value="UniProtKB-EC"/>
</dbReference>
<keyword evidence="8" id="KW-0234">DNA repair</keyword>
<dbReference type="InterPro" id="IPR002043">
    <property type="entry name" value="UDG_fam1"/>
</dbReference>
<evidence type="ECO:0000256" key="1">
    <source>
        <dbReference type="ARBA" id="ARBA00001400"/>
    </source>
</evidence>
<keyword evidence="11" id="KW-0326">Glycosidase</keyword>
<proteinExistence type="inferred from homology"/>
<evidence type="ECO:0000256" key="8">
    <source>
        <dbReference type="ARBA" id="ARBA00023204"/>
    </source>
</evidence>
<dbReference type="SMART" id="SM00986">
    <property type="entry name" value="UDG"/>
    <property type="match status" value="1"/>
</dbReference>
<evidence type="ECO:0000256" key="9">
    <source>
        <dbReference type="PROSITE-ProRule" id="PRU10072"/>
    </source>
</evidence>
<dbReference type="Gene3D" id="3.40.470.10">
    <property type="entry name" value="Uracil-DNA glycosylase-like domain"/>
    <property type="match status" value="1"/>
</dbReference>
<evidence type="ECO:0000256" key="3">
    <source>
        <dbReference type="ARBA" id="ARBA00008184"/>
    </source>
</evidence>
<organism evidence="11 12">
    <name type="scientific">Loigolactobacillus binensis</name>
    <dbReference type="NCBI Taxonomy" id="2559922"/>
    <lineage>
        <taxon>Bacteria</taxon>
        <taxon>Bacillati</taxon>
        <taxon>Bacillota</taxon>
        <taxon>Bacilli</taxon>
        <taxon>Lactobacillales</taxon>
        <taxon>Lactobacillaceae</taxon>
        <taxon>Loigolactobacillus</taxon>
    </lineage>
</organism>
<feature type="domain" description="Uracil-DNA glycosylase-like" evidence="10">
    <location>
        <begin position="56"/>
        <end position="216"/>
    </location>
</feature>
<evidence type="ECO:0000256" key="4">
    <source>
        <dbReference type="ARBA" id="ARBA00012030"/>
    </source>
</evidence>
<dbReference type="EMBL" id="JBHTIO010000035">
    <property type="protein sequence ID" value="MFD0897514.1"/>
    <property type="molecule type" value="Genomic_DNA"/>
</dbReference>
<dbReference type="PROSITE" id="PS00130">
    <property type="entry name" value="U_DNA_GLYCOSYLASE"/>
    <property type="match status" value="1"/>
</dbReference>
<evidence type="ECO:0000256" key="5">
    <source>
        <dbReference type="ARBA" id="ARBA00018429"/>
    </source>
</evidence>
<evidence type="ECO:0000256" key="6">
    <source>
        <dbReference type="ARBA" id="ARBA00022763"/>
    </source>
</evidence>
<accession>A0ABW3EB18</accession>
<comment type="function">
    <text evidence="2">Excises uracil residues from the DNA which can arise as a result of misincorporation of dUMP residues by DNA polymerase or due to deamination of cytosine.</text>
</comment>
<evidence type="ECO:0000259" key="10">
    <source>
        <dbReference type="SMART" id="SM00986"/>
    </source>
</evidence>
<name>A0ABW3EB18_9LACO</name>
<dbReference type="InterPro" id="IPR005122">
    <property type="entry name" value="Uracil-DNA_glycosylase-like"/>
</dbReference>
<comment type="similarity">
    <text evidence="3">Belongs to the uracil-DNA glycosylase (UDG) superfamily. UNG family.</text>
</comment>
<dbReference type="EC" id="3.2.2.27" evidence="4"/>
<dbReference type="InterPro" id="IPR018085">
    <property type="entry name" value="Ura-DNA_Glyclase_AS"/>
</dbReference>
<gene>
    <name evidence="11" type="ORF">ACFQZ7_07145</name>
</gene>
<evidence type="ECO:0000313" key="12">
    <source>
        <dbReference type="Proteomes" id="UP001597104"/>
    </source>
</evidence>
<dbReference type="NCBIfam" id="NF003592">
    <property type="entry name" value="PRK05254.1-5"/>
    <property type="match status" value="1"/>
</dbReference>
<reference evidence="12" key="1">
    <citation type="journal article" date="2019" name="Int. J. Syst. Evol. Microbiol.">
        <title>The Global Catalogue of Microorganisms (GCM) 10K type strain sequencing project: providing services to taxonomists for standard genome sequencing and annotation.</title>
        <authorList>
            <consortium name="The Broad Institute Genomics Platform"/>
            <consortium name="The Broad Institute Genome Sequencing Center for Infectious Disease"/>
            <person name="Wu L."/>
            <person name="Ma J."/>
        </authorList>
    </citation>
    <scope>NUCLEOTIDE SEQUENCE [LARGE SCALE GENOMIC DNA]</scope>
    <source>
        <strain evidence="12">CCM 8925</strain>
    </source>
</reference>
<dbReference type="Pfam" id="PF03167">
    <property type="entry name" value="UDG"/>
    <property type="match status" value="1"/>
</dbReference>
<dbReference type="SUPFAM" id="SSF52141">
    <property type="entry name" value="Uracil-DNA glycosylase-like"/>
    <property type="match status" value="1"/>
</dbReference>
<dbReference type="SMART" id="SM00987">
    <property type="entry name" value="UreE_C"/>
    <property type="match status" value="1"/>
</dbReference>
<evidence type="ECO:0000256" key="7">
    <source>
        <dbReference type="ARBA" id="ARBA00022801"/>
    </source>
</evidence>